<reference evidence="2" key="2">
    <citation type="journal article" date="2023" name="IMA Fungus">
        <title>Comparative genomic study of the Penicillium genus elucidates a diverse pangenome and 15 lateral gene transfer events.</title>
        <authorList>
            <person name="Petersen C."/>
            <person name="Sorensen T."/>
            <person name="Nielsen M.R."/>
            <person name="Sondergaard T.E."/>
            <person name="Sorensen J.L."/>
            <person name="Fitzpatrick D.A."/>
            <person name="Frisvad J.C."/>
            <person name="Nielsen K.L."/>
        </authorList>
    </citation>
    <scope>NUCLEOTIDE SEQUENCE</scope>
    <source>
        <strain evidence="2">IBT 15544</strain>
    </source>
</reference>
<organism evidence="2 3">
    <name type="scientific">Penicillium cinerascens</name>
    <dbReference type="NCBI Taxonomy" id="70096"/>
    <lineage>
        <taxon>Eukaryota</taxon>
        <taxon>Fungi</taxon>
        <taxon>Dikarya</taxon>
        <taxon>Ascomycota</taxon>
        <taxon>Pezizomycotina</taxon>
        <taxon>Eurotiomycetes</taxon>
        <taxon>Eurotiomycetidae</taxon>
        <taxon>Eurotiales</taxon>
        <taxon>Aspergillaceae</taxon>
        <taxon>Penicillium</taxon>
    </lineage>
</organism>
<feature type="region of interest" description="Disordered" evidence="1">
    <location>
        <begin position="73"/>
        <end position="104"/>
    </location>
</feature>
<name>A0A9W9TAD8_9EURO</name>
<accession>A0A9W9TAD8</accession>
<dbReference type="AlphaFoldDB" id="A0A9W9TAD8"/>
<dbReference type="EMBL" id="JAPQKR010000005">
    <property type="protein sequence ID" value="KAJ5215477.1"/>
    <property type="molecule type" value="Genomic_DNA"/>
</dbReference>
<dbReference type="RefSeq" id="XP_058311290.1">
    <property type="nucleotide sequence ID" value="XM_058448946.1"/>
</dbReference>
<evidence type="ECO:0000256" key="1">
    <source>
        <dbReference type="SAM" id="MobiDB-lite"/>
    </source>
</evidence>
<feature type="compositionally biased region" description="Polar residues" evidence="1">
    <location>
        <begin position="9"/>
        <end position="21"/>
    </location>
</feature>
<comment type="caution">
    <text evidence="2">The sequence shown here is derived from an EMBL/GenBank/DDBJ whole genome shotgun (WGS) entry which is preliminary data.</text>
</comment>
<dbReference type="Proteomes" id="UP001150904">
    <property type="component" value="Unassembled WGS sequence"/>
</dbReference>
<dbReference type="OrthoDB" id="4171340at2759"/>
<proteinExistence type="predicted"/>
<reference evidence="2" key="1">
    <citation type="submission" date="2022-12" db="EMBL/GenBank/DDBJ databases">
        <authorList>
            <person name="Petersen C."/>
        </authorList>
    </citation>
    <scope>NUCLEOTIDE SEQUENCE</scope>
    <source>
        <strain evidence="2">IBT 15544</strain>
    </source>
</reference>
<keyword evidence="3" id="KW-1185">Reference proteome</keyword>
<feature type="compositionally biased region" description="Basic and acidic residues" evidence="1">
    <location>
        <begin position="92"/>
        <end position="104"/>
    </location>
</feature>
<evidence type="ECO:0000313" key="3">
    <source>
        <dbReference type="Proteomes" id="UP001150904"/>
    </source>
</evidence>
<gene>
    <name evidence="2" type="ORF">N7498_001884</name>
</gene>
<protein>
    <submittedName>
        <fullName evidence="2">Uncharacterized protein</fullName>
    </submittedName>
</protein>
<feature type="compositionally biased region" description="Low complexity" evidence="1">
    <location>
        <begin position="212"/>
        <end position="227"/>
    </location>
</feature>
<evidence type="ECO:0000313" key="2">
    <source>
        <dbReference type="EMBL" id="KAJ5215477.1"/>
    </source>
</evidence>
<feature type="region of interest" description="Disordered" evidence="1">
    <location>
        <begin position="212"/>
        <end position="240"/>
    </location>
</feature>
<feature type="region of interest" description="Disordered" evidence="1">
    <location>
        <begin position="1"/>
        <end position="51"/>
    </location>
</feature>
<sequence length="240" mass="26151">MADYGNPGGANQTHAIQIDTDSGSDLDQGEAFHEFDSDSDGGMQIDQPESILQIAGSEIEFDAHVMGLDRDESDFTTLAPDPASHSVSPRPGDNKDRNPPVRKRVREEDHAALAVLNDWELLVTYALNSRRTIPQTRRLFMAKLLAETPEAEDELYAARFVVPESKSELMSAVSSARVPPEYALGNLNSNAFLVPGAWKEIVSHDEGGWWTGARGARGQQKRSVSGRSSRDASRDGSGVD</sequence>
<dbReference type="GeneID" id="83176247"/>